<comment type="caution">
    <text evidence="1">The sequence shown here is derived from an EMBL/GenBank/DDBJ whole genome shotgun (WGS) entry which is preliminary data.</text>
</comment>
<dbReference type="EMBL" id="BGPR01167357">
    <property type="protein sequence ID" value="GBM18278.1"/>
    <property type="molecule type" value="Genomic_DNA"/>
</dbReference>
<organism evidence="1 2">
    <name type="scientific">Araneus ventricosus</name>
    <name type="common">Orbweaver spider</name>
    <name type="synonym">Epeira ventricosa</name>
    <dbReference type="NCBI Taxonomy" id="182803"/>
    <lineage>
        <taxon>Eukaryota</taxon>
        <taxon>Metazoa</taxon>
        <taxon>Ecdysozoa</taxon>
        <taxon>Arthropoda</taxon>
        <taxon>Chelicerata</taxon>
        <taxon>Arachnida</taxon>
        <taxon>Araneae</taxon>
        <taxon>Araneomorphae</taxon>
        <taxon>Entelegynae</taxon>
        <taxon>Araneoidea</taxon>
        <taxon>Araneidae</taxon>
        <taxon>Araneus</taxon>
    </lineage>
</organism>
<sequence>MGTPVGSDFSLAFYFIKDSEIFFSESDTFLENKKYVTAPSDKYHKCPLNVKRSALATP</sequence>
<protein>
    <submittedName>
        <fullName evidence="1">Uncharacterized protein</fullName>
    </submittedName>
</protein>
<keyword evidence="2" id="KW-1185">Reference proteome</keyword>
<dbReference type="AlphaFoldDB" id="A0A4Y2DR40"/>
<feature type="non-terminal residue" evidence="1">
    <location>
        <position position="58"/>
    </location>
</feature>
<dbReference type="Proteomes" id="UP000499080">
    <property type="component" value="Unassembled WGS sequence"/>
</dbReference>
<evidence type="ECO:0000313" key="1">
    <source>
        <dbReference type="EMBL" id="GBM18278.1"/>
    </source>
</evidence>
<reference evidence="1 2" key="1">
    <citation type="journal article" date="2019" name="Sci. Rep.">
        <title>Orb-weaving spider Araneus ventricosus genome elucidates the spidroin gene catalogue.</title>
        <authorList>
            <person name="Kono N."/>
            <person name="Nakamura H."/>
            <person name="Ohtoshi R."/>
            <person name="Moran D.A.P."/>
            <person name="Shinohara A."/>
            <person name="Yoshida Y."/>
            <person name="Fujiwara M."/>
            <person name="Mori M."/>
            <person name="Tomita M."/>
            <person name="Arakawa K."/>
        </authorList>
    </citation>
    <scope>NUCLEOTIDE SEQUENCE [LARGE SCALE GENOMIC DNA]</scope>
</reference>
<name>A0A4Y2DR40_ARAVE</name>
<proteinExistence type="predicted"/>
<accession>A0A4Y2DR40</accession>
<evidence type="ECO:0000313" key="2">
    <source>
        <dbReference type="Proteomes" id="UP000499080"/>
    </source>
</evidence>
<gene>
    <name evidence="1" type="ORF">AVEN_100501_1</name>
</gene>